<protein>
    <recommendedName>
        <fullName evidence="4">Class IIb bacteriocin, lactobin A/cerein 7B family</fullName>
    </recommendedName>
</protein>
<dbReference type="Proteomes" id="UP000309788">
    <property type="component" value="Unassembled WGS sequence"/>
</dbReference>
<evidence type="ECO:0000313" key="2">
    <source>
        <dbReference type="EMBL" id="TLU96441.1"/>
    </source>
</evidence>
<sequence>MYSYNSQTSTKSLEDLFTNYEGGELVSLTTDELSEVDGGLLAFLVGVAIGVTVAHYIATH</sequence>
<organism evidence="2 3">
    <name type="scientific">Dyadobacter sediminis</name>
    <dbReference type="NCBI Taxonomy" id="1493691"/>
    <lineage>
        <taxon>Bacteria</taxon>
        <taxon>Pseudomonadati</taxon>
        <taxon>Bacteroidota</taxon>
        <taxon>Cytophagia</taxon>
        <taxon>Cytophagales</taxon>
        <taxon>Spirosomataceae</taxon>
        <taxon>Dyadobacter</taxon>
    </lineage>
</organism>
<feature type="transmembrane region" description="Helical" evidence="1">
    <location>
        <begin position="38"/>
        <end position="58"/>
    </location>
</feature>
<evidence type="ECO:0000313" key="3">
    <source>
        <dbReference type="Proteomes" id="UP000309788"/>
    </source>
</evidence>
<keyword evidence="1" id="KW-0472">Membrane</keyword>
<proteinExistence type="predicted"/>
<name>A0A5R9KJP4_9BACT</name>
<evidence type="ECO:0000256" key="1">
    <source>
        <dbReference type="SAM" id="Phobius"/>
    </source>
</evidence>
<dbReference type="OrthoDB" id="965243at2"/>
<keyword evidence="1" id="KW-0812">Transmembrane</keyword>
<reference evidence="2 3" key="1">
    <citation type="submission" date="2019-05" db="EMBL/GenBank/DDBJ databases">
        <authorList>
            <person name="Qu J.-H."/>
        </authorList>
    </citation>
    <scope>NUCLEOTIDE SEQUENCE [LARGE SCALE GENOMIC DNA]</scope>
    <source>
        <strain evidence="2 3">Z12</strain>
    </source>
</reference>
<keyword evidence="3" id="KW-1185">Reference proteome</keyword>
<dbReference type="EMBL" id="VCEI01000011">
    <property type="protein sequence ID" value="TLU96441.1"/>
    <property type="molecule type" value="Genomic_DNA"/>
</dbReference>
<dbReference type="AlphaFoldDB" id="A0A5R9KJP4"/>
<gene>
    <name evidence="2" type="ORF">FEM55_04725</name>
</gene>
<comment type="caution">
    <text evidence="2">The sequence shown here is derived from an EMBL/GenBank/DDBJ whole genome shotgun (WGS) entry which is preliminary data.</text>
</comment>
<dbReference type="RefSeq" id="WP_138280135.1">
    <property type="nucleotide sequence ID" value="NZ_BMGE01000001.1"/>
</dbReference>
<accession>A0A5R9KJP4</accession>
<keyword evidence="1" id="KW-1133">Transmembrane helix</keyword>
<evidence type="ECO:0008006" key="4">
    <source>
        <dbReference type="Google" id="ProtNLM"/>
    </source>
</evidence>